<evidence type="ECO:0000313" key="8">
    <source>
        <dbReference type="Proteomes" id="UP001412239"/>
    </source>
</evidence>
<dbReference type="Pfam" id="PF05251">
    <property type="entry name" value="Ost5"/>
    <property type="match status" value="1"/>
</dbReference>
<comment type="subunit">
    <text evidence="6">Component of the oligosaccharyltransferase (OST) complex.</text>
</comment>
<keyword evidence="3 6" id="KW-0812">Transmembrane</keyword>
<dbReference type="GO" id="GO:0006487">
    <property type="term" value="P:protein N-linked glycosylation"/>
    <property type="evidence" value="ECO:0007669"/>
    <property type="project" value="UniProtKB-UniRule"/>
</dbReference>
<keyword evidence="8" id="KW-1185">Reference proteome</keyword>
<protein>
    <recommendedName>
        <fullName evidence="6">Dolichyl-diphosphooligosaccharide-protein glycosyltransferase subunit OST5</fullName>
    </recommendedName>
</protein>
<organism evidence="7 8">
    <name type="scientific">Tuber aestivum</name>
    <name type="common">summer truffle</name>
    <dbReference type="NCBI Taxonomy" id="59557"/>
    <lineage>
        <taxon>Eukaryota</taxon>
        <taxon>Fungi</taxon>
        <taxon>Dikarya</taxon>
        <taxon>Ascomycota</taxon>
        <taxon>Pezizomycotina</taxon>
        <taxon>Pezizomycetes</taxon>
        <taxon>Pezizales</taxon>
        <taxon>Tuberaceae</taxon>
        <taxon>Tuber</taxon>
    </lineage>
</organism>
<gene>
    <name evidence="7" type="ORF">GSTUAT00000774001</name>
</gene>
<comment type="subcellular location">
    <subcellularLocation>
        <location evidence="1 6">Membrane</location>
        <topology evidence="1 6">Multi-pass membrane protein</topology>
    </subcellularLocation>
</comment>
<comment type="similarity">
    <text evidence="2 6">Belongs to the OST5 family.</text>
</comment>
<dbReference type="GO" id="GO:0008250">
    <property type="term" value="C:oligosaccharyltransferase complex"/>
    <property type="evidence" value="ECO:0007669"/>
    <property type="project" value="UniProtKB-UniRule"/>
</dbReference>
<name>A0A292Q6W7_9PEZI</name>
<comment type="function">
    <text evidence="6">Subunit of the oligosaccharyl transferase (OST) complex that catalyzes the initial transfer of a defined glycan (Glc(3)Man(9)GlcNAc(2) in eukaryotes) from the lipid carrier dolichol-pyrophosphate to an asparagine residue within an Asn-X-Ser/Thr consensus motif in nascent polypeptide chains, the first step in protein N-glycosylation. N-glycosylation occurs cotranslationally and the complex associates with the Sec61 complex at the channel-forming translocon complex that mediates protein translocation across the endoplasmic reticulum (ER). All subunits are required for a maximal enzyme activity.</text>
</comment>
<evidence type="ECO:0000256" key="3">
    <source>
        <dbReference type="ARBA" id="ARBA00022692"/>
    </source>
</evidence>
<feature type="transmembrane region" description="Helical" evidence="6">
    <location>
        <begin position="20"/>
        <end position="38"/>
    </location>
</feature>
<evidence type="ECO:0000256" key="1">
    <source>
        <dbReference type="ARBA" id="ARBA00004141"/>
    </source>
</evidence>
<proteinExistence type="inferred from homology"/>
<evidence type="ECO:0000256" key="5">
    <source>
        <dbReference type="ARBA" id="ARBA00023136"/>
    </source>
</evidence>
<sequence length="73" mass="7670">MDSQWDSMKPFVPMVGKEAHLPVAAVLMLTGFLLTGLFSINKSVTTAPLLAIPASLALGFGSVYLICAVGVYV</sequence>
<evidence type="ECO:0000256" key="2">
    <source>
        <dbReference type="ARBA" id="ARBA00009825"/>
    </source>
</evidence>
<reference evidence="7" key="1">
    <citation type="submission" date="2015-10" db="EMBL/GenBank/DDBJ databases">
        <authorList>
            <person name="Regsiter A."/>
            <person name="william w."/>
        </authorList>
    </citation>
    <scope>NUCLEOTIDE SEQUENCE</scope>
    <source>
        <strain evidence="7">Montdore</strain>
    </source>
</reference>
<feature type="non-terminal residue" evidence="7">
    <location>
        <position position="1"/>
    </location>
</feature>
<evidence type="ECO:0000256" key="4">
    <source>
        <dbReference type="ARBA" id="ARBA00022989"/>
    </source>
</evidence>
<evidence type="ECO:0000313" key="7">
    <source>
        <dbReference type="EMBL" id="CUS15154.1"/>
    </source>
</evidence>
<feature type="transmembrane region" description="Helical" evidence="6">
    <location>
        <begin position="50"/>
        <end position="72"/>
    </location>
</feature>
<dbReference type="InterPro" id="IPR007915">
    <property type="entry name" value="TMEM258/Ost5"/>
</dbReference>
<dbReference type="EMBL" id="LN890950">
    <property type="protein sequence ID" value="CUS15154.1"/>
    <property type="molecule type" value="Genomic_DNA"/>
</dbReference>
<dbReference type="Proteomes" id="UP001412239">
    <property type="component" value="Unassembled WGS sequence"/>
</dbReference>
<keyword evidence="4 6" id="KW-1133">Transmembrane helix</keyword>
<dbReference type="AlphaFoldDB" id="A0A292Q6W7"/>
<accession>A0A292Q6W7</accession>
<keyword evidence="5 6" id="KW-0472">Membrane</keyword>
<evidence type="ECO:0000256" key="6">
    <source>
        <dbReference type="RuleBase" id="RU367008"/>
    </source>
</evidence>